<keyword evidence="1" id="KW-0812">Transmembrane</keyword>
<dbReference type="AlphaFoldDB" id="A0A7Y0AI30"/>
<evidence type="ECO:0000313" key="4">
    <source>
        <dbReference type="EMBL" id="NML67761.1"/>
    </source>
</evidence>
<gene>
    <name evidence="4" type="ORF">HHL22_21375</name>
</gene>
<name>A0A7Y0AI30_9BACT</name>
<protein>
    <submittedName>
        <fullName evidence="4">DUF4129 domain-containing protein</fullName>
    </submittedName>
</protein>
<evidence type="ECO:0000256" key="1">
    <source>
        <dbReference type="SAM" id="Phobius"/>
    </source>
</evidence>
<feature type="signal peptide" evidence="2">
    <location>
        <begin position="1"/>
        <end position="27"/>
    </location>
</feature>
<evidence type="ECO:0000259" key="3">
    <source>
        <dbReference type="Pfam" id="PF13559"/>
    </source>
</evidence>
<proteinExistence type="predicted"/>
<keyword evidence="1" id="KW-0472">Membrane</keyword>
<keyword evidence="2" id="KW-0732">Signal</keyword>
<dbReference type="RefSeq" id="WP_169533406.1">
    <property type="nucleotide sequence ID" value="NZ_JABBGH010000003.1"/>
</dbReference>
<keyword evidence="5" id="KW-1185">Reference proteome</keyword>
<organism evidence="4 5">
    <name type="scientific">Hymenobacter polaris</name>
    <dbReference type="NCBI Taxonomy" id="2682546"/>
    <lineage>
        <taxon>Bacteria</taxon>
        <taxon>Pseudomonadati</taxon>
        <taxon>Bacteroidota</taxon>
        <taxon>Cytophagia</taxon>
        <taxon>Cytophagales</taxon>
        <taxon>Hymenobacteraceae</taxon>
        <taxon>Hymenobacter</taxon>
    </lineage>
</organism>
<sequence>MRARHFLGIGLTLGALLTAGGPRAAAAAPPAAPTDQPVAPLPGPATVVVRRPAARLRTLRARPELTYRDVSAEPESEGLLARLVRWLAALLGRTPRTKSGRVAWNIVFYGLTSGVLVFAALKLRQLGVARLFGRSARAGGLGYSVGGEDIHALDFGAALAAAEAAGQLRLAVRLGYLQLLKQLTDQHLIDWQPDKTNQAYGRELAAARPDLRPAFAELTRQFEYVWYGEWPLGAASYPPLRAQQQQLGRMLGEPAATPLS</sequence>
<evidence type="ECO:0000313" key="5">
    <source>
        <dbReference type="Proteomes" id="UP000559626"/>
    </source>
</evidence>
<comment type="caution">
    <text evidence="4">The sequence shown here is derived from an EMBL/GenBank/DDBJ whole genome shotgun (WGS) entry which is preliminary data.</text>
</comment>
<feature type="domain" description="Protein-glutamine gamma-glutamyltransferase-like C-terminal" evidence="3">
    <location>
        <begin position="176"/>
        <end position="238"/>
    </location>
</feature>
<evidence type="ECO:0000256" key="2">
    <source>
        <dbReference type="SAM" id="SignalP"/>
    </source>
</evidence>
<feature type="chain" id="PRO_5030847049" evidence="2">
    <location>
        <begin position="28"/>
        <end position="260"/>
    </location>
</feature>
<dbReference type="InterPro" id="IPR025403">
    <property type="entry name" value="TgpA-like_C"/>
</dbReference>
<accession>A0A7Y0AI30</accession>
<feature type="transmembrane region" description="Helical" evidence="1">
    <location>
        <begin position="102"/>
        <end position="121"/>
    </location>
</feature>
<dbReference type="Proteomes" id="UP000559626">
    <property type="component" value="Unassembled WGS sequence"/>
</dbReference>
<dbReference type="EMBL" id="JABBGH010000003">
    <property type="protein sequence ID" value="NML67761.1"/>
    <property type="molecule type" value="Genomic_DNA"/>
</dbReference>
<keyword evidence="1" id="KW-1133">Transmembrane helix</keyword>
<dbReference type="Pfam" id="PF13559">
    <property type="entry name" value="DUF4129"/>
    <property type="match status" value="1"/>
</dbReference>
<reference evidence="4 5" key="1">
    <citation type="submission" date="2020-04" db="EMBL/GenBank/DDBJ databases">
        <title>Hymenobacter polaris sp. nov., isolated from Arctic soil.</title>
        <authorList>
            <person name="Dahal R.H."/>
        </authorList>
    </citation>
    <scope>NUCLEOTIDE SEQUENCE [LARGE SCALE GENOMIC DNA]</scope>
    <source>
        <strain evidence="4 5">RP-2-7</strain>
    </source>
</reference>